<dbReference type="WBParaSite" id="nRc.2.0.1.t10639-RA">
    <property type="protein sequence ID" value="nRc.2.0.1.t10639-RA"/>
    <property type="gene ID" value="nRc.2.0.1.g10639"/>
</dbReference>
<protein>
    <submittedName>
        <fullName evidence="2">Uncharacterized protein</fullName>
    </submittedName>
</protein>
<sequence length="85" mass="9570">MVQWKISAIDQGANEKAQMESALTCGYKLGLQTFKSYKPFSRSVSLMTWLDKICLARFLCKLVRVTGRWLQSLGTDLQTGEHGKA</sequence>
<evidence type="ECO:0000313" key="2">
    <source>
        <dbReference type="WBParaSite" id="nRc.2.0.1.t10639-RA"/>
    </source>
</evidence>
<accession>A0A915I8Z1</accession>
<organism evidence="1 2">
    <name type="scientific">Romanomermis culicivorax</name>
    <name type="common">Nematode worm</name>
    <dbReference type="NCBI Taxonomy" id="13658"/>
    <lineage>
        <taxon>Eukaryota</taxon>
        <taxon>Metazoa</taxon>
        <taxon>Ecdysozoa</taxon>
        <taxon>Nematoda</taxon>
        <taxon>Enoplea</taxon>
        <taxon>Dorylaimia</taxon>
        <taxon>Mermithida</taxon>
        <taxon>Mermithoidea</taxon>
        <taxon>Mermithidae</taxon>
        <taxon>Romanomermis</taxon>
    </lineage>
</organism>
<keyword evidence="1" id="KW-1185">Reference proteome</keyword>
<dbReference type="AlphaFoldDB" id="A0A915I8Z1"/>
<proteinExistence type="predicted"/>
<dbReference type="Proteomes" id="UP000887565">
    <property type="component" value="Unplaced"/>
</dbReference>
<evidence type="ECO:0000313" key="1">
    <source>
        <dbReference type="Proteomes" id="UP000887565"/>
    </source>
</evidence>
<name>A0A915I8Z1_ROMCU</name>
<reference evidence="2" key="1">
    <citation type="submission" date="2022-11" db="UniProtKB">
        <authorList>
            <consortium name="WormBaseParasite"/>
        </authorList>
    </citation>
    <scope>IDENTIFICATION</scope>
</reference>